<dbReference type="RefSeq" id="XP_008619409.1">
    <property type="nucleotide sequence ID" value="XM_008621187.1"/>
</dbReference>
<sequence length="763" mass="83871">MATRVRLRPAAPTDVSRYEDVLARVRLRVSNALPRVFLFSAPIDPCLELPANDLSAVDAASATVVPGQHVRIGNPAWDAEVHAHVRKTIRTTFAPSSPFTIALAYYATSLRRWPRPRGAFGTLCIELPLFPETTAARCAIWLAGTNLPIEIGASPVLVYDLVLDGPDVRNVEAIAGVRALASRPSPTQFNFYKVLTNPDVDRDELHPRDAAITSVLLTSTMYDVLLANLEWSRSKNYPTVTSWCVASDSADVPDAILSAPQACVLQGRIQATAGRSACGLVFWAKSHRAYVAPLSALGDVIRSGGTAFGQTSVDGLLEMVLPRFQDPREMTQDSFGRSVTSFYTALSDGQHLEWIERFLCDVYDAPVRNEELTAMCHLLARDIATFGWSIMGPMLSRLLERWTTSPTNWRLACSYRLVANLAGVSNDPVHMNMDAPSFHEWVVDAYTDLAAAAQSAIAQGDLKSDAAAARCVLTHSFQLHAFVTHLEVTHRWFFGSAPPDIVHAIASFRGPTFDLEAIVSELSELTLLAPTLLAVYRQGFHLPAAEWIETVLRAYAHRVLHVLGYDLSVDVRASILGVAAIAGLFDSALDLMASERLLYVVPSVLLFLQSLPTPAPPDVLAPCSSLLLALASDVDRARRPARDDDTVRDYYAATLDDAMDAPIDVTLWLDAFAFFVMFDPTNLLRFGTAWVASGLQLEHTLVLDVVVRFYDRFPHEMEGFLALATTTLHALPDVADDDRARRQRLQELLDAAEISARKRARVE</sequence>
<evidence type="ECO:0000313" key="2">
    <source>
        <dbReference type="Proteomes" id="UP000030762"/>
    </source>
</evidence>
<dbReference type="VEuPathDB" id="FungiDB:SDRG_15024"/>
<organism evidence="1 2">
    <name type="scientific">Saprolegnia diclina (strain VS20)</name>
    <dbReference type="NCBI Taxonomy" id="1156394"/>
    <lineage>
        <taxon>Eukaryota</taxon>
        <taxon>Sar</taxon>
        <taxon>Stramenopiles</taxon>
        <taxon>Oomycota</taxon>
        <taxon>Saprolegniomycetes</taxon>
        <taxon>Saprolegniales</taxon>
        <taxon>Saprolegniaceae</taxon>
        <taxon>Saprolegnia</taxon>
    </lineage>
</organism>
<gene>
    <name evidence="1" type="ORF">SDRG_15024</name>
</gene>
<dbReference type="EMBL" id="JH767214">
    <property type="protein sequence ID" value="EQC27123.1"/>
    <property type="molecule type" value="Genomic_DNA"/>
</dbReference>
<name>T0R4V4_SAPDV</name>
<keyword evidence="2" id="KW-1185">Reference proteome</keyword>
<dbReference type="OrthoDB" id="10346222at2759"/>
<dbReference type="GeneID" id="19955751"/>
<dbReference type="InParanoid" id="T0R4V4"/>
<evidence type="ECO:0000313" key="1">
    <source>
        <dbReference type="EMBL" id="EQC27123.1"/>
    </source>
</evidence>
<accession>T0R4V4</accession>
<protein>
    <submittedName>
        <fullName evidence="1">Uncharacterized protein</fullName>
    </submittedName>
</protein>
<proteinExistence type="predicted"/>
<dbReference type="Proteomes" id="UP000030762">
    <property type="component" value="Unassembled WGS sequence"/>
</dbReference>
<dbReference type="AlphaFoldDB" id="T0R4V4"/>
<reference evidence="1 2" key="1">
    <citation type="submission" date="2012-04" db="EMBL/GenBank/DDBJ databases">
        <title>The Genome Sequence of Saprolegnia declina VS20.</title>
        <authorList>
            <consortium name="The Broad Institute Genome Sequencing Platform"/>
            <person name="Russ C."/>
            <person name="Nusbaum C."/>
            <person name="Tyler B."/>
            <person name="van West P."/>
            <person name="Dieguez-Uribeondo J."/>
            <person name="de Bruijn I."/>
            <person name="Tripathy S."/>
            <person name="Jiang R."/>
            <person name="Young S.K."/>
            <person name="Zeng Q."/>
            <person name="Gargeya S."/>
            <person name="Fitzgerald M."/>
            <person name="Haas B."/>
            <person name="Abouelleil A."/>
            <person name="Alvarado L."/>
            <person name="Arachchi H.M."/>
            <person name="Berlin A."/>
            <person name="Chapman S.B."/>
            <person name="Goldberg J."/>
            <person name="Griggs A."/>
            <person name="Gujja S."/>
            <person name="Hansen M."/>
            <person name="Howarth C."/>
            <person name="Imamovic A."/>
            <person name="Larimer J."/>
            <person name="McCowen C."/>
            <person name="Montmayeur A."/>
            <person name="Murphy C."/>
            <person name="Neiman D."/>
            <person name="Pearson M."/>
            <person name="Priest M."/>
            <person name="Roberts A."/>
            <person name="Saif S."/>
            <person name="Shea T."/>
            <person name="Sisk P."/>
            <person name="Sykes S."/>
            <person name="Wortman J."/>
            <person name="Nusbaum C."/>
            <person name="Birren B."/>
        </authorList>
    </citation>
    <scope>NUCLEOTIDE SEQUENCE [LARGE SCALE GENOMIC DNA]</scope>
    <source>
        <strain evidence="1 2">VS20</strain>
    </source>
</reference>
<dbReference type="OMA" id="WIERFLC"/>